<feature type="domain" description="GGDEF" evidence="1">
    <location>
        <begin position="1"/>
        <end position="78"/>
    </location>
</feature>
<keyword evidence="3" id="KW-1185">Reference proteome</keyword>
<dbReference type="InterPro" id="IPR029787">
    <property type="entry name" value="Nucleotide_cyclase"/>
</dbReference>
<accession>A0ABP5V1U6</accession>
<organism evidence="2 3">
    <name type="scientific">Dactylosporangium salmoneum</name>
    <dbReference type="NCBI Taxonomy" id="53361"/>
    <lineage>
        <taxon>Bacteria</taxon>
        <taxon>Bacillati</taxon>
        <taxon>Actinomycetota</taxon>
        <taxon>Actinomycetes</taxon>
        <taxon>Micromonosporales</taxon>
        <taxon>Micromonosporaceae</taxon>
        <taxon>Dactylosporangium</taxon>
    </lineage>
</organism>
<evidence type="ECO:0000313" key="3">
    <source>
        <dbReference type="Proteomes" id="UP001501444"/>
    </source>
</evidence>
<dbReference type="Gene3D" id="3.30.70.270">
    <property type="match status" value="1"/>
</dbReference>
<dbReference type="EMBL" id="BAAARV010000130">
    <property type="protein sequence ID" value="GAA2392605.1"/>
    <property type="molecule type" value="Genomic_DNA"/>
</dbReference>
<gene>
    <name evidence="2" type="ORF">GCM10010170_105440</name>
</gene>
<dbReference type="InterPro" id="IPR043128">
    <property type="entry name" value="Rev_trsase/Diguanyl_cyclase"/>
</dbReference>
<reference evidence="3" key="1">
    <citation type="journal article" date="2019" name="Int. J. Syst. Evol. Microbiol.">
        <title>The Global Catalogue of Microorganisms (GCM) 10K type strain sequencing project: providing services to taxonomists for standard genome sequencing and annotation.</title>
        <authorList>
            <consortium name="The Broad Institute Genomics Platform"/>
            <consortium name="The Broad Institute Genome Sequencing Center for Infectious Disease"/>
            <person name="Wu L."/>
            <person name="Ma J."/>
        </authorList>
    </citation>
    <scope>NUCLEOTIDE SEQUENCE [LARGE SCALE GENOMIC DNA]</scope>
    <source>
        <strain evidence="3">JCM 3272</strain>
    </source>
</reference>
<evidence type="ECO:0000313" key="2">
    <source>
        <dbReference type="EMBL" id="GAA2392605.1"/>
    </source>
</evidence>
<dbReference type="SUPFAM" id="SSF55073">
    <property type="entry name" value="Nucleotide cyclase"/>
    <property type="match status" value="1"/>
</dbReference>
<name>A0ABP5V1U6_9ACTN</name>
<dbReference type="InterPro" id="IPR000160">
    <property type="entry name" value="GGDEF_dom"/>
</dbReference>
<evidence type="ECO:0000259" key="1">
    <source>
        <dbReference type="PROSITE" id="PS50887"/>
    </source>
</evidence>
<protein>
    <recommendedName>
        <fullName evidence="1">GGDEF domain-containing protein</fullName>
    </recommendedName>
</protein>
<dbReference type="PROSITE" id="PS50887">
    <property type="entry name" value="GGDEF"/>
    <property type="match status" value="1"/>
</dbReference>
<comment type="caution">
    <text evidence="2">The sequence shown here is derived from an EMBL/GenBank/DDBJ whole genome shotgun (WGS) entry which is preliminary data.</text>
</comment>
<sequence>MLPATDAPAAREVAERLRAAIGAPVPLGPGTVRVDASIGTATARDGDLDSLLRTADAEMYRVKSAHHLLRESVSPPARPAAAAAT</sequence>
<proteinExistence type="predicted"/>
<dbReference type="Proteomes" id="UP001501444">
    <property type="component" value="Unassembled WGS sequence"/>
</dbReference>